<organism evidence="2 3">
    <name type="scientific">Clostridium bovifaecis</name>
    <dbReference type="NCBI Taxonomy" id="2184719"/>
    <lineage>
        <taxon>Bacteria</taxon>
        <taxon>Bacillati</taxon>
        <taxon>Bacillota</taxon>
        <taxon>Clostridia</taxon>
        <taxon>Eubacteriales</taxon>
        <taxon>Clostridiaceae</taxon>
        <taxon>Clostridium</taxon>
    </lineage>
</organism>
<proteinExistence type="predicted"/>
<accession>A0A6I6ET95</accession>
<dbReference type="AlphaFoldDB" id="A0A6I6ET95"/>
<evidence type="ECO:0000313" key="2">
    <source>
        <dbReference type="EMBL" id="QGU95500.1"/>
    </source>
</evidence>
<evidence type="ECO:0000256" key="1">
    <source>
        <dbReference type="SAM" id="Phobius"/>
    </source>
</evidence>
<dbReference type="Proteomes" id="UP000422764">
    <property type="component" value="Chromosome"/>
</dbReference>
<keyword evidence="3" id="KW-1185">Reference proteome</keyword>
<name>A0A6I6ET95_9CLOT</name>
<keyword evidence="1" id="KW-0812">Transmembrane</keyword>
<dbReference type="InterPro" id="IPR010690">
    <property type="entry name" value="YqfD"/>
</dbReference>
<gene>
    <name evidence="2" type="primary">yqfD</name>
    <name evidence="2" type="ORF">GOM49_10740</name>
</gene>
<evidence type="ECO:0000313" key="3">
    <source>
        <dbReference type="Proteomes" id="UP000422764"/>
    </source>
</evidence>
<dbReference type="NCBIfam" id="TIGR02876">
    <property type="entry name" value="spore_yqfD"/>
    <property type="match status" value="1"/>
</dbReference>
<sequence length="393" mass="45327">MSKFNFEKYRRGIITVEIQTMTPEKFINLLWKSDVSLGNVKRKNITTMCFNTNLKYYDKISDIAKRTDTKIKIVSRRGLSFFIIKNRKRKTLLGGMIIFGLIIYYLSTFIWNINIITENNVTPYEIRSQLKALGIGPGISKSKIDVYDLEEKVIKNNSDIMWVRARIEGAKLNISIAERQEPPGFIIDNSPCNVVAKKDGEIIRLYSAAGTAIVKGGDVVKKGDVLVKGEQGKEGGTYQVHAEAEVIARTFYEEKIQVPIRYVSRERTGKKDENLYVEILGKKLYLKKAKNNFKVYDKMFIDRSFIKKETYFEVEEKLKKRDKKEVEEKNANELFSNIIVKLDKSVKIIDKIVDSTQKDDKFEIRVVLVVEENIAETQLIQPSTDENIEKSKM</sequence>
<reference evidence="2 3" key="1">
    <citation type="submission" date="2019-12" db="EMBL/GenBank/DDBJ databases">
        <title>Genome sequenceing of Clostridium bovifaecis.</title>
        <authorList>
            <person name="Yao Y."/>
        </authorList>
    </citation>
    <scope>NUCLEOTIDE SEQUENCE [LARGE SCALE GENOMIC DNA]</scope>
    <source>
        <strain evidence="2 3">BXX</strain>
    </source>
</reference>
<dbReference type="EMBL" id="CP046522">
    <property type="protein sequence ID" value="QGU95500.1"/>
    <property type="molecule type" value="Genomic_DNA"/>
</dbReference>
<keyword evidence="1" id="KW-1133">Transmembrane helix</keyword>
<protein>
    <submittedName>
        <fullName evidence="2">Sporulation protein YqfD</fullName>
    </submittedName>
</protein>
<dbReference type="PIRSF" id="PIRSF029895">
    <property type="entry name" value="SpoIV"/>
    <property type="match status" value="1"/>
</dbReference>
<dbReference type="Pfam" id="PF06898">
    <property type="entry name" value="YqfD"/>
    <property type="match status" value="1"/>
</dbReference>
<feature type="transmembrane region" description="Helical" evidence="1">
    <location>
        <begin position="92"/>
        <end position="111"/>
    </location>
</feature>
<keyword evidence="1" id="KW-0472">Membrane</keyword>